<dbReference type="InterPro" id="IPR014048">
    <property type="entry name" value="MethylDNA_cys_MeTrfase_DNA-bd"/>
</dbReference>
<keyword evidence="5 9" id="KW-0808">Transferase</keyword>
<dbReference type="EC" id="2.1.1.63" evidence="9"/>
<comment type="caution">
    <text evidence="12">The sequence shown here is derived from an EMBL/GenBank/DDBJ whole genome shotgun (WGS) entry which is preliminary data.</text>
</comment>
<keyword evidence="7 9" id="KW-0234">DNA repair</keyword>
<dbReference type="GO" id="GO:0032259">
    <property type="term" value="P:methylation"/>
    <property type="evidence" value="ECO:0007669"/>
    <property type="project" value="UniProtKB-KW"/>
</dbReference>
<dbReference type="PROSITE" id="PS00374">
    <property type="entry name" value="MGMT"/>
    <property type="match status" value="1"/>
</dbReference>
<dbReference type="FunFam" id="1.10.10.10:FF:000214">
    <property type="entry name" value="Methylated-DNA--protein-cysteine methyltransferase"/>
    <property type="match status" value="1"/>
</dbReference>
<dbReference type="EMBL" id="BJMD01000007">
    <property type="protein sequence ID" value="GEB18633.1"/>
    <property type="molecule type" value="Genomic_DNA"/>
</dbReference>
<gene>
    <name evidence="12" type="primary">ogt_2</name>
    <name evidence="12" type="ORF">AAU01_13880</name>
</gene>
<dbReference type="Gene3D" id="1.10.10.10">
    <property type="entry name" value="Winged helix-like DNA-binding domain superfamily/Winged helix DNA-binding domain"/>
    <property type="match status" value="1"/>
</dbReference>
<evidence type="ECO:0000256" key="7">
    <source>
        <dbReference type="ARBA" id="ARBA00023204"/>
    </source>
</evidence>
<sequence>MTLELSPDHAEVVSLLHPLDAGLEPAIASLHARLARDAQLTHTLDIAYRIVDSPLGKLLLAATDRGIVRVAFELEDHDAVLQFLANTVSPRILQAPARLDDAARELEEYFAGTRTEFDLTLDFRLSRGFRLNVLRHLPRIPYGDTASYAQVAQAAGSPNAVRAVGTACATNPLPLIVPCHRVVKSDGNFGGYLGGIEAKRALLRLEAAA</sequence>
<evidence type="ECO:0000256" key="8">
    <source>
        <dbReference type="ARBA" id="ARBA00049348"/>
    </source>
</evidence>
<dbReference type="Proteomes" id="UP000317715">
    <property type="component" value="Unassembled WGS sequence"/>
</dbReference>
<feature type="active site" description="Nucleophile; methyl group acceptor" evidence="9">
    <location>
        <position position="179"/>
    </location>
</feature>
<comment type="subcellular location">
    <subcellularLocation>
        <location evidence="9">Cytoplasm</location>
    </subcellularLocation>
</comment>
<dbReference type="InterPro" id="IPR008332">
    <property type="entry name" value="MethylG_MeTrfase_N"/>
</dbReference>
<keyword evidence="6 9" id="KW-0227">DNA damage</keyword>
<dbReference type="Pfam" id="PF02870">
    <property type="entry name" value="Methyltransf_1N"/>
    <property type="match status" value="1"/>
</dbReference>
<feature type="domain" description="Methylated-DNA-[protein]-cysteine S-methyltransferase DNA binding" evidence="10">
    <location>
        <begin position="129"/>
        <end position="207"/>
    </location>
</feature>
<evidence type="ECO:0000256" key="4">
    <source>
        <dbReference type="ARBA" id="ARBA00022603"/>
    </source>
</evidence>
<dbReference type="PANTHER" id="PTHR10815:SF5">
    <property type="entry name" value="METHYLATED-DNA--PROTEIN-CYSTEINE METHYLTRANSFERASE"/>
    <property type="match status" value="1"/>
</dbReference>
<dbReference type="GO" id="GO:0006307">
    <property type="term" value="P:DNA alkylation repair"/>
    <property type="evidence" value="ECO:0007669"/>
    <property type="project" value="UniProtKB-UniRule"/>
</dbReference>
<keyword evidence="4 9" id="KW-0489">Methyltransferase</keyword>
<protein>
    <recommendedName>
        <fullName evidence="9">Methylated-DNA--protein-cysteine methyltransferase</fullName>
        <ecNumber evidence="9">2.1.1.63</ecNumber>
    </recommendedName>
    <alternativeName>
        <fullName evidence="9">6-O-methylguanine-DNA methyltransferase</fullName>
        <shortName evidence="9">MGMT</shortName>
    </alternativeName>
    <alternativeName>
        <fullName evidence="9">O-6-methylguanine-DNA-alkyltransferase</fullName>
    </alternativeName>
</protein>
<dbReference type="RefSeq" id="WP_141282937.1">
    <property type="nucleotide sequence ID" value="NZ_BAAAWK010000001.1"/>
</dbReference>
<comment type="function">
    <text evidence="9">Involved in the cellular defense against the biological effects of O6-methylguanine (O6-MeG) and O4-methylthymine (O4-MeT) in DNA. Repairs the methylated nucleobase in DNA by stoichiometrically transferring the methyl group to a cysteine residue in the enzyme. This is a suicide reaction: the enzyme is irreversibly inactivated.</text>
</comment>
<dbReference type="InterPro" id="IPR036631">
    <property type="entry name" value="MGMT_N_sf"/>
</dbReference>
<comment type="catalytic activity">
    <reaction evidence="8 9">
        <text>a 6-O-methyl-2'-deoxyguanosine in DNA + L-cysteinyl-[protein] = S-methyl-L-cysteinyl-[protein] + a 2'-deoxyguanosine in DNA</text>
        <dbReference type="Rhea" id="RHEA:24000"/>
        <dbReference type="Rhea" id="RHEA-COMP:10131"/>
        <dbReference type="Rhea" id="RHEA-COMP:10132"/>
        <dbReference type="Rhea" id="RHEA-COMP:11367"/>
        <dbReference type="Rhea" id="RHEA-COMP:11368"/>
        <dbReference type="ChEBI" id="CHEBI:29950"/>
        <dbReference type="ChEBI" id="CHEBI:82612"/>
        <dbReference type="ChEBI" id="CHEBI:85445"/>
        <dbReference type="ChEBI" id="CHEBI:85448"/>
        <dbReference type="EC" id="2.1.1.63"/>
    </reaction>
</comment>
<comment type="catalytic activity">
    <reaction evidence="1 9">
        <text>a 4-O-methyl-thymidine in DNA + L-cysteinyl-[protein] = a thymidine in DNA + S-methyl-L-cysteinyl-[protein]</text>
        <dbReference type="Rhea" id="RHEA:53428"/>
        <dbReference type="Rhea" id="RHEA-COMP:10131"/>
        <dbReference type="Rhea" id="RHEA-COMP:10132"/>
        <dbReference type="Rhea" id="RHEA-COMP:13555"/>
        <dbReference type="Rhea" id="RHEA-COMP:13556"/>
        <dbReference type="ChEBI" id="CHEBI:29950"/>
        <dbReference type="ChEBI" id="CHEBI:82612"/>
        <dbReference type="ChEBI" id="CHEBI:137386"/>
        <dbReference type="ChEBI" id="CHEBI:137387"/>
        <dbReference type="EC" id="2.1.1.63"/>
    </reaction>
</comment>
<evidence type="ECO:0000256" key="1">
    <source>
        <dbReference type="ARBA" id="ARBA00001286"/>
    </source>
</evidence>
<dbReference type="HAMAP" id="MF_00772">
    <property type="entry name" value="OGT"/>
    <property type="match status" value="1"/>
</dbReference>
<dbReference type="NCBIfam" id="TIGR00589">
    <property type="entry name" value="ogt"/>
    <property type="match status" value="1"/>
</dbReference>
<keyword evidence="3 9" id="KW-0963">Cytoplasm</keyword>
<evidence type="ECO:0000256" key="5">
    <source>
        <dbReference type="ARBA" id="ARBA00022679"/>
    </source>
</evidence>
<dbReference type="InterPro" id="IPR001497">
    <property type="entry name" value="MethylDNA_cys_MeTrfase_AS"/>
</dbReference>
<dbReference type="InterPro" id="IPR036217">
    <property type="entry name" value="MethylDNA_cys_MeTrfase_DNAb"/>
</dbReference>
<dbReference type="InterPro" id="IPR023546">
    <property type="entry name" value="MGMT"/>
</dbReference>
<evidence type="ECO:0000256" key="3">
    <source>
        <dbReference type="ARBA" id="ARBA00022490"/>
    </source>
</evidence>
<evidence type="ECO:0000313" key="12">
    <source>
        <dbReference type="EMBL" id="GEB18633.1"/>
    </source>
</evidence>
<name>A0A4Y3NBK5_PAEAU</name>
<accession>A0A4Y3NBK5</accession>
<organism evidence="12 13">
    <name type="scientific">Paenarthrobacter aurescens</name>
    <name type="common">Arthrobacter aurescens</name>
    <dbReference type="NCBI Taxonomy" id="43663"/>
    <lineage>
        <taxon>Bacteria</taxon>
        <taxon>Bacillati</taxon>
        <taxon>Actinomycetota</taxon>
        <taxon>Actinomycetes</taxon>
        <taxon>Micrococcales</taxon>
        <taxon>Micrococcaceae</taxon>
        <taxon>Paenarthrobacter</taxon>
    </lineage>
</organism>
<evidence type="ECO:0000313" key="13">
    <source>
        <dbReference type="Proteomes" id="UP000317715"/>
    </source>
</evidence>
<dbReference type="OrthoDB" id="9802228at2"/>
<evidence type="ECO:0000256" key="6">
    <source>
        <dbReference type="ARBA" id="ARBA00022763"/>
    </source>
</evidence>
<feature type="domain" description="Methylguanine DNA methyltransferase ribonuclease-like" evidence="11">
    <location>
        <begin position="47"/>
        <end position="123"/>
    </location>
</feature>
<comment type="similarity">
    <text evidence="2 9">Belongs to the MGMT family.</text>
</comment>
<dbReference type="PANTHER" id="PTHR10815">
    <property type="entry name" value="METHYLATED-DNA--PROTEIN-CYSTEINE METHYLTRANSFERASE"/>
    <property type="match status" value="1"/>
</dbReference>
<comment type="miscellaneous">
    <text evidence="9">This enzyme catalyzes only one turnover and therefore is not strictly catalytic. According to one definition, an enzyme is a biocatalyst that acts repeatedly and over many reaction cycles.</text>
</comment>
<evidence type="ECO:0000256" key="9">
    <source>
        <dbReference type="HAMAP-Rule" id="MF_00772"/>
    </source>
</evidence>
<dbReference type="Pfam" id="PF01035">
    <property type="entry name" value="DNA_binding_1"/>
    <property type="match status" value="1"/>
</dbReference>
<dbReference type="GO" id="GO:0003908">
    <property type="term" value="F:methylated-DNA-[protein]-cysteine S-methyltransferase activity"/>
    <property type="evidence" value="ECO:0007669"/>
    <property type="project" value="UniProtKB-UniRule"/>
</dbReference>
<evidence type="ECO:0000259" key="10">
    <source>
        <dbReference type="Pfam" id="PF01035"/>
    </source>
</evidence>
<dbReference type="AlphaFoldDB" id="A0A4Y3NBK5"/>
<evidence type="ECO:0000256" key="2">
    <source>
        <dbReference type="ARBA" id="ARBA00008711"/>
    </source>
</evidence>
<dbReference type="SUPFAM" id="SSF46767">
    <property type="entry name" value="Methylated DNA-protein cysteine methyltransferase, C-terminal domain"/>
    <property type="match status" value="1"/>
</dbReference>
<dbReference type="InterPro" id="IPR036388">
    <property type="entry name" value="WH-like_DNA-bd_sf"/>
</dbReference>
<dbReference type="SUPFAM" id="SSF53155">
    <property type="entry name" value="Methylated DNA-protein cysteine methyltransferase domain"/>
    <property type="match status" value="1"/>
</dbReference>
<keyword evidence="13" id="KW-1185">Reference proteome</keyword>
<dbReference type="GO" id="GO:0005737">
    <property type="term" value="C:cytoplasm"/>
    <property type="evidence" value="ECO:0007669"/>
    <property type="project" value="UniProtKB-SubCell"/>
</dbReference>
<evidence type="ECO:0000259" key="11">
    <source>
        <dbReference type="Pfam" id="PF02870"/>
    </source>
</evidence>
<dbReference type="Gene3D" id="3.30.160.70">
    <property type="entry name" value="Methylated DNA-protein cysteine methyltransferase domain"/>
    <property type="match status" value="1"/>
</dbReference>
<dbReference type="CDD" id="cd06445">
    <property type="entry name" value="ATase"/>
    <property type="match status" value="1"/>
</dbReference>
<reference evidence="12 13" key="1">
    <citation type="submission" date="2019-06" db="EMBL/GenBank/DDBJ databases">
        <title>Whole genome shotgun sequence of Paenarthrobacter aurescens NBRC 12136.</title>
        <authorList>
            <person name="Hosoyama A."/>
            <person name="Uohara A."/>
            <person name="Ohji S."/>
            <person name="Ichikawa N."/>
        </authorList>
    </citation>
    <scope>NUCLEOTIDE SEQUENCE [LARGE SCALE GENOMIC DNA]</scope>
    <source>
        <strain evidence="12 13">NBRC 12136</strain>
    </source>
</reference>
<proteinExistence type="inferred from homology"/>
<dbReference type="GeneID" id="97299031"/>